<dbReference type="PANTHER" id="PTHR13887">
    <property type="entry name" value="GLUTATHIONE S-TRANSFERASE KAPPA"/>
    <property type="match status" value="1"/>
</dbReference>
<organism evidence="2 3">
    <name type="scientific">Nonomuraea diastatica</name>
    <dbReference type="NCBI Taxonomy" id="1848329"/>
    <lineage>
        <taxon>Bacteria</taxon>
        <taxon>Bacillati</taxon>
        <taxon>Actinomycetota</taxon>
        <taxon>Actinomycetes</taxon>
        <taxon>Streptosporangiales</taxon>
        <taxon>Streptosporangiaceae</taxon>
        <taxon>Nonomuraea</taxon>
    </lineage>
</organism>
<evidence type="ECO:0000259" key="1">
    <source>
        <dbReference type="Pfam" id="PF01323"/>
    </source>
</evidence>
<dbReference type="PANTHER" id="PTHR13887:SF41">
    <property type="entry name" value="THIOREDOXIN SUPERFAMILY PROTEIN"/>
    <property type="match status" value="1"/>
</dbReference>
<protein>
    <submittedName>
        <fullName evidence="2">DsbA family oxidoreductase</fullName>
    </submittedName>
</protein>
<dbReference type="EMBL" id="SMKP01000067">
    <property type="protein sequence ID" value="TDD18696.1"/>
    <property type="molecule type" value="Genomic_DNA"/>
</dbReference>
<dbReference type="SUPFAM" id="SSF52833">
    <property type="entry name" value="Thioredoxin-like"/>
    <property type="match status" value="1"/>
</dbReference>
<comment type="caution">
    <text evidence="2">The sequence shown here is derived from an EMBL/GenBank/DDBJ whole genome shotgun (WGS) entry which is preliminary data.</text>
</comment>
<dbReference type="Pfam" id="PF01323">
    <property type="entry name" value="DSBA"/>
    <property type="match status" value="1"/>
</dbReference>
<dbReference type="CDD" id="cd03024">
    <property type="entry name" value="DsbA_FrnE"/>
    <property type="match status" value="1"/>
</dbReference>
<gene>
    <name evidence="2" type="ORF">E1294_23355</name>
</gene>
<keyword evidence="3" id="KW-1185">Reference proteome</keyword>
<dbReference type="AlphaFoldDB" id="A0A4V2YEC5"/>
<evidence type="ECO:0000313" key="2">
    <source>
        <dbReference type="EMBL" id="TDD18696.1"/>
    </source>
</evidence>
<feature type="domain" description="DSBA-like thioredoxin" evidence="1">
    <location>
        <begin position="10"/>
        <end position="209"/>
    </location>
</feature>
<dbReference type="GO" id="GO:0016491">
    <property type="term" value="F:oxidoreductase activity"/>
    <property type="evidence" value="ECO:0007669"/>
    <property type="project" value="InterPro"/>
</dbReference>
<dbReference type="OrthoDB" id="9799122at2"/>
<sequence length="222" mass="24470">MTAEKITVRVELFSDMICPFCYIGKRRLDRALAEIGRRDEIEVVYRSFQLDPFAARVAGETLPEREMRFHGLSRETVDSRLGMVAAMAKEEGLDYDLGKALPVHTFDAHRLMHFAAEHGKAPELAENLLRAYAAEGRSIADHDTLVELAGAAGLDRERAKATLASDAYAGAVREDLDRAARLGVGGVPMLVIDGRRGMSAMESPDVLARMLTRSLERKSPAE</sequence>
<dbReference type="InterPro" id="IPR036249">
    <property type="entry name" value="Thioredoxin-like_sf"/>
</dbReference>
<reference evidence="2 3" key="1">
    <citation type="submission" date="2019-03" db="EMBL/GenBank/DDBJ databases">
        <title>Draft genome sequences of novel Actinobacteria.</title>
        <authorList>
            <person name="Sahin N."/>
            <person name="Ay H."/>
            <person name="Saygin H."/>
        </authorList>
    </citation>
    <scope>NUCLEOTIDE SEQUENCE [LARGE SCALE GENOMIC DNA]</scope>
    <source>
        <strain evidence="2 3">KC712</strain>
    </source>
</reference>
<evidence type="ECO:0000313" key="3">
    <source>
        <dbReference type="Proteomes" id="UP000294543"/>
    </source>
</evidence>
<dbReference type="RefSeq" id="WP_132511495.1">
    <property type="nucleotide sequence ID" value="NZ_SMKP01000067.1"/>
</dbReference>
<name>A0A4V2YEC5_9ACTN</name>
<dbReference type="InterPro" id="IPR001853">
    <property type="entry name" value="DSBA-like_thioredoxin_dom"/>
</dbReference>
<proteinExistence type="predicted"/>
<dbReference type="Gene3D" id="3.40.30.10">
    <property type="entry name" value="Glutaredoxin"/>
    <property type="match status" value="1"/>
</dbReference>
<accession>A0A4V2YEC5</accession>
<dbReference type="Proteomes" id="UP000294543">
    <property type="component" value="Unassembled WGS sequence"/>
</dbReference>